<feature type="compositionally biased region" description="Low complexity" evidence="1">
    <location>
        <begin position="20"/>
        <end position="29"/>
    </location>
</feature>
<name>A0ABY7REZ7_9PSED</name>
<dbReference type="EMBL" id="CP116669">
    <property type="protein sequence ID" value="WCI02115.1"/>
    <property type="molecule type" value="Genomic_DNA"/>
</dbReference>
<evidence type="ECO:0000256" key="1">
    <source>
        <dbReference type="SAM" id="MobiDB-lite"/>
    </source>
</evidence>
<dbReference type="RefSeq" id="WP_052040628.1">
    <property type="nucleotide sequence ID" value="NZ_CP116669.1"/>
</dbReference>
<gene>
    <name evidence="2" type="ORF">PMC74_09625</name>
</gene>
<dbReference type="Proteomes" id="UP001214301">
    <property type="component" value="Chromosome"/>
</dbReference>
<feature type="compositionally biased region" description="Acidic residues" evidence="1">
    <location>
        <begin position="33"/>
        <end position="46"/>
    </location>
</feature>
<sequence>MNSDHTAQGGSNRDLPTSPDPAVNPDNPTVPNPDDDPLMNEQEDADWPARDGATDEERQSVEQPYEYQAPRKRSD</sequence>
<feature type="compositionally biased region" description="Basic and acidic residues" evidence="1">
    <location>
        <begin position="47"/>
        <end position="60"/>
    </location>
</feature>
<reference evidence="2 3" key="1">
    <citation type="journal article" date="2020" name="Front. Microbiol.">
        <title>Toward Biorecycling: Isolation of a Soil Bacterium That Grows on a Polyurethane Oligomer and Monomer.</title>
        <authorList>
            <person name="Espinosa M.J.C."/>
            <person name="Blanco A.C."/>
            <person name="Schmidgall T."/>
            <person name="Atanasoff-Kardjalieff A.K."/>
            <person name="Kappelmeyer U."/>
            <person name="Tischler D."/>
            <person name="Pieper D.H."/>
            <person name="Heipieper H.J."/>
            <person name="Eberlein C."/>
        </authorList>
    </citation>
    <scope>NUCLEOTIDE SEQUENCE [LARGE SCALE GENOMIC DNA]</scope>
    <source>
        <strain evidence="2 3">TDA1</strain>
    </source>
</reference>
<evidence type="ECO:0000313" key="3">
    <source>
        <dbReference type="Proteomes" id="UP001214301"/>
    </source>
</evidence>
<accession>A0ABY7REZ7</accession>
<proteinExistence type="predicted"/>
<organism evidence="2 3">
    <name type="scientific">Pseudomonas capeferrum</name>
    <dbReference type="NCBI Taxonomy" id="1495066"/>
    <lineage>
        <taxon>Bacteria</taxon>
        <taxon>Pseudomonadati</taxon>
        <taxon>Pseudomonadota</taxon>
        <taxon>Gammaproteobacteria</taxon>
        <taxon>Pseudomonadales</taxon>
        <taxon>Pseudomonadaceae</taxon>
        <taxon>Pseudomonas</taxon>
    </lineage>
</organism>
<feature type="compositionally biased region" description="Polar residues" evidence="1">
    <location>
        <begin position="1"/>
        <end position="15"/>
    </location>
</feature>
<feature type="region of interest" description="Disordered" evidence="1">
    <location>
        <begin position="1"/>
        <end position="75"/>
    </location>
</feature>
<keyword evidence="3" id="KW-1185">Reference proteome</keyword>
<evidence type="ECO:0000313" key="2">
    <source>
        <dbReference type="EMBL" id="WCI02115.1"/>
    </source>
</evidence>
<protein>
    <submittedName>
        <fullName evidence="2">Uncharacterized protein</fullName>
    </submittedName>
</protein>